<feature type="compositionally biased region" description="Basic and acidic residues" evidence="6">
    <location>
        <begin position="142"/>
        <end position="151"/>
    </location>
</feature>
<evidence type="ECO:0000256" key="2">
    <source>
        <dbReference type="ARBA" id="ARBA00022741"/>
    </source>
</evidence>
<dbReference type="GO" id="GO:0005634">
    <property type="term" value="C:nucleus"/>
    <property type="evidence" value="ECO:0007669"/>
    <property type="project" value="UniProtKB-SubCell"/>
</dbReference>
<keyword evidence="2" id="KW-0547">Nucleotide-binding</keyword>
<dbReference type="Pfam" id="PF14773">
    <property type="entry name" value="VIGSSK"/>
    <property type="match status" value="1"/>
</dbReference>
<dbReference type="InterPro" id="IPR000330">
    <property type="entry name" value="SNF2_N"/>
</dbReference>
<dbReference type="InterPro" id="IPR049730">
    <property type="entry name" value="SNF2/RAD54-like_C"/>
</dbReference>
<dbReference type="GO" id="GO:0005524">
    <property type="term" value="F:ATP binding"/>
    <property type="evidence" value="ECO:0007669"/>
    <property type="project" value="InterPro"/>
</dbReference>
<evidence type="ECO:0000256" key="5">
    <source>
        <dbReference type="ARBA" id="ARBA00023242"/>
    </source>
</evidence>
<protein>
    <recommendedName>
        <fullName evidence="11">DNA excision repair protein</fullName>
    </recommendedName>
</protein>
<dbReference type="Gene3D" id="3.40.50.10810">
    <property type="entry name" value="Tandem AAA-ATPase domain"/>
    <property type="match status" value="1"/>
</dbReference>
<evidence type="ECO:0000256" key="6">
    <source>
        <dbReference type="SAM" id="MobiDB-lite"/>
    </source>
</evidence>
<dbReference type="OrthoDB" id="413460at2759"/>
<feature type="region of interest" description="Disordered" evidence="6">
    <location>
        <begin position="109"/>
        <end position="166"/>
    </location>
</feature>
<feature type="compositionally biased region" description="Basic and acidic residues" evidence="6">
    <location>
        <begin position="295"/>
        <end position="310"/>
    </location>
</feature>
<dbReference type="FunFam" id="3.40.50.10810:FF:000019">
    <property type="entry name" value="DNA excision repair protein ERCC-6-like 2 isoform X1"/>
    <property type="match status" value="1"/>
</dbReference>
<dbReference type="Proteomes" id="UP000250266">
    <property type="component" value="Unassembled WGS sequence"/>
</dbReference>
<dbReference type="InterPro" id="IPR001650">
    <property type="entry name" value="Helicase_C-like"/>
</dbReference>
<feature type="compositionally biased region" description="Acidic residues" evidence="6">
    <location>
        <begin position="132"/>
        <end position="141"/>
    </location>
</feature>
<dbReference type="Gene3D" id="3.40.50.300">
    <property type="entry name" value="P-loop containing nucleotide triphosphate hydrolases"/>
    <property type="match status" value="1"/>
</dbReference>
<dbReference type="PROSITE" id="PS51194">
    <property type="entry name" value="HELICASE_CTER"/>
    <property type="match status" value="1"/>
</dbReference>
<dbReference type="InterPro" id="IPR057931">
    <property type="entry name" value="RHH_ERCC6L2"/>
</dbReference>
<dbReference type="EMBL" id="KV744988">
    <property type="protein sequence ID" value="OCK79773.1"/>
    <property type="molecule type" value="Genomic_DNA"/>
</dbReference>
<dbReference type="AlphaFoldDB" id="A0A8E2JER5"/>
<name>A0A8E2JER5_9PEZI</name>
<organism evidence="9 10">
    <name type="scientific">Lepidopterella palustris CBS 459.81</name>
    <dbReference type="NCBI Taxonomy" id="1314670"/>
    <lineage>
        <taxon>Eukaryota</taxon>
        <taxon>Fungi</taxon>
        <taxon>Dikarya</taxon>
        <taxon>Ascomycota</taxon>
        <taxon>Pezizomycotina</taxon>
        <taxon>Dothideomycetes</taxon>
        <taxon>Pleosporomycetidae</taxon>
        <taxon>Mytilinidiales</taxon>
        <taxon>Argynnaceae</taxon>
        <taxon>Lepidopterella</taxon>
    </lineage>
</organism>
<dbReference type="InterPro" id="IPR027417">
    <property type="entry name" value="P-loop_NTPase"/>
</dbReference>
<dbReference type="InterPro" id="IPR029256">
    <property type="entry name" value="Heliccase-ass-bd"/>
</dbReference>
<dbReference type="PROSITE" id="PS51192">
    <property type="entry name" value="HELICASE_ATP_BIND_1"/>
    <property type="match status" value="1"/>
</dbReference>
<feature type="domain" description="Helicase ATP-binding" evidence="7">
    <location>
        <begin position="352"/>
        <end position="533"/>
    </location>
</feature>
<dbReference type="PANTHER" id="PTHR45629:SF7">
    <property type="entry name" value="DNA EXCISION REPAIR PROTEIN ERCC-6-RELATED"/>
    <property type="match status" value="1"/>
</dbReference>
<evidence type="ECO:0000256" key="1">
    <source>
        <dbReference type="ARBA" id="ARBA00004123"/>
    </source>
</evidence>
<comment type="subcellular location">
    <subcellularLocation>
        <location evidence="1">Nucleus</location>
    </subcellularLocation>
</comment>
<feature type="compositionally biased region" description="Basic and acidic residues" evidence="6">
    <location>
        <begin position="216"/>
        <end position="229"/>
    </location>
</feature>
<evidence type="ECO:0000259" key="7">
    <source>
        <dbReference type="PROSITE" id="PS51192"/>
    </source>
</evidence>
<dbReference type="CDD" id="cd18793">
    <property type="entry name" value="SF2_C_SNF"/>
    <property type="match status" value="1"/>
</dbReference>
<feature type="domain" description="Helicase C-terminal" evidence="8">
    <location>
        <begin position="725"/>
        <end position="881"/>
    </location>
</feature>
<evidence type="ECO:0008006" key="11">
    <source>
        <dbReference type="Google" id="ProtNLM"/>
    </source>
</evidence>
<dbReference type="InterPro" id="IPR038718">
    <property type="entry name" value="SNF2-like_sf"/>
</dbReference>
<dbReference type="PANTHER" id="PTHR45629">
    <property type="entry name" value="SNF2/RAD54 FAMILY MEMBER"/>
    <property type="match status" value="1"/>
</dbReference>
<dbReference type="GO" id="GO:0016787">
    <property type="term" value="F:hydrolase activity"/>
    <property type="evidence" value="ECO:0007669"/>
    <property type="project" value="UniProtKB-KW"/>
</dbReference>
<dbReference type="InterPro" id="IPR014001">
    <property type="entry name" value="Helicase_ATP-bd"/>
</dbReference>
<dbReference type="SMART" id="SM00490">
    <property type="entry name" value="HELICc"/>
    <property type="match status" value="1"/>
</dbReference>
<keyword evidence="10" id="KW-1185">Reference proteome</keyword>
<evidence type="ECO:0000256" key="4">
    <source>
        <dbReference type="ARBA" id="ARBA00022840"/>
    </source>
</evidence>
<keyword evidence="3" id="KW-0378">Hydrolase</keyword>
<evidence type="ECO:0000259" key="8">
    <source>
        <dbReference type="PROSITE" id="PS51194"/>
    </source>
</evidence>
<gene>
    <name evidence="9" type="ORF">K432DRAFT_329495</name>
</gene>
<dbReference type="Pfam" id="PF00271">
    <property type="entry name" value="Helicase_C"/>
    <property type="match status" value="1"/>
</dbReference>
<keyword evidence="4" id="KW-0067">ATP-binding</keyword>
<sequence length="1125" mass="129192">MEHFLIPIKQPQVDRPLPDTPFGPMPTLIVRTSRTRTEKAKPKTHRPLMEEIINKMEGEDGDSSDLEVTKVARKEPDLSNYVNEITRKQSEILNYESDTVDQEVDNDFTARSPLSRPQTGNVRHKEKRVIWSEDEEREEDDTSRSHPDPRNANENTQEVYWSEDEDREAVYNKFKNRRSIQRKLAAAEIRKTKIEASIRAAARSSIVGRKAKRRKLDPGTHEERRRKESNVFGDQFSSEDGSATREDLSDEVEEKPVDESIPDYIKNRQMEFKREQEKFGAAGFRIPPSYEDVHFSEDDSPEHVPLEKPNMKHITPQKPYRGIRMSRSKGLIPAPIAQWLRDYQVQGVEFLHGKFFYQTGGILGDDMGLGKTIQVIAFLTVAFGKTGDERDKKRMRKIRRMHDDRWYPKVLIICPGSLMQNWQDELEKWGWWQVYVYHGPPSDREAALKAAESGRLEIMITTYSTYRINNSAINTIDWDCVIADECHMIKSRKSSITQAMNEINALCRIGLTGTAIQNNYEELWTLLNWSNPGQVGSLSKWKSEFSNHLKIGQAHDATNEQLAKARNIAEMLVKEVLPKFFLRRVKSLIADQLPKKSDRVVFCPPTDAQAEAYQNFVDGAIVEYIRRSSDPCECNSGKKRGYCCFKEIPGHDKWQNHVFPCMLILQKIANHLALLLPTSCDAPVKQEKDLEALKAALPDQWKDLCRNKGSILNHSNRRFCGKWKVLRRLLDFWHQEGDKVLVFSHSVRLLKMLKTLFDVDGTTYNFSYLDGSMSYDDRAKTVADFNADPNQFVFLISTKAGGVGLNITSANKVVVVDPHWNPAYDLQAQDRAYRIGQTRDVEVFRLVSAGTIEEIVYARQIYKQQQANIGYNASLERRYFRGVDGTSKKGEIFGLTNLFNFQAGGYVLRDIVNKTNVAEVKAGVKVVDIEVDEASADSIESEEAAMSQLLEELGDIDVKGKKKNKWGEPNKSDPISAILSGAGVQYSHENSEVIGKSKIEAKLSRKAMELQNDLELGSKKVFEASQSQMMDMGEYDIESSENESKEYEAQIGYKYRPPEDVRMRQFCTMAKMEGYDDPTEFALVVELMTQEERKNYLEGFYRKRRNFLHRRFNKGEVINEHPFER</sequence>
<evidence type="ECO:0000256" key="3">
    <source>
        <dbReference type="ARBA" id="ARBA00022801"/>
    </source>
</evidence>
<evidence type="ECO:0000313" key="10">
    <source>
        <dbReference type="Proteomes" id="UP000250266"/>
    </source>
</evidence>
<evidence type="ECO:0000313" key="9">
    <source>
        <dbReference type="EMBL" id="OCK79773.1"/>
    </source>
</evidence>
<dbReference type="Pfam" id="PF00176">
    <property type="entry name" value="SNF2-rel_dom"/>
    <property type="match status" value="1"/>
</dbReference>
<accession>A0A8E2JER5</accession>
<dbReference type="Pfam" id="PF25806">
    <property type="entry name" value="RHH_ERCC6L2"/>
    <property type="match status" value="1"/>
</dbReference>
<dbReference type="InterPro" id="IPR050496">
    <property type="entry name" value="SNF2_RAD54_helicase_repair"/>
</dbReference>
<keyword evidence="5" id="KW-0539">Nucleus</keyword>
<feature type="region of interest" description="Disordered" evidence="6">
    <location>
        <begin position="295"/>
        <end position="316"/>
    </location>
</feature>
<dbReference type="SMART" id="SM00487">
    <property type="entry name" value="DEXDc"/>
    <property type="match status" value="1"/>
</dbReference>
<reference evidence="9 10" key="1">
    <citation type="journal article" date="2016" name="Nat. Commun.">
        <title>Ectomycorrhizal ecology is imprinted in the genome of the dominant symbiotic fungus Cenococcum geophilum.</title>
        <authorList>
            <consortium name="DOE Joint Genome Institute"/>
            <person name="Peter M."/>
            <person name="Kohler A."/>
            <person name="Ohm R.A."/>
            <person name="Kuo A."/>
            <person name="Krutzmann J."/>
            <person name="Morin E."/>
            <person name="Arend M."/>
            <person name="Barry K.W."/>
            <person name="Binder M."/>
            <person name="Choi C."/>
            <person name="Clum A."/>
            <person name="Copeland A."/>
            <person name="Grisel N."/>
            <person name="Haridas S."/>
            <person name="Kipfer T."/>
            <person name="LaButti K."/>
            <person name="Lindquist E."/>
            <person name="Lipzen A."/>
            <person name="Maire R."/>
            <person name="Meier B."/>
            <person name="Mihaltcheva S."/>
            <person name="Molinier V."/>
            <person name="Murat C."/>
            <person name="Poggeler S."/>
            <person name="Quandt C.A."/>
            <person name="Sperisen C."/>
            <person name="Tritt A."/>
            <person name="Tisserant E."/>
            <person name="Crous P.W."/>
            <person name="Henrissat B."/>
            <person name="Nehls U."/>
            <person name="Egli S."/>
            <person name="Spatafora J.W."/>
            <person name="Grigoriev I.V."/>
            <person name="Martin F.M."/>
        </authorList>
    </citation>
    <scope>NUCLEOTIDE SEQUENCE [LARGE SCALE GENOMIC DNA]</scope>
    <source>
        <strain evidence="9 10">CBS 459.81</strain>
    </source>
</reference>
<dbReference type="SUPFAM" id="SSF52540">
    <property type="entry name" value="P-loop containing nucleoside triphosphate hydrolases"/>
    <property type="match status" value="2"/>
</dbReference>
<feature type="region of interest" description="Disordered" evidence="6">
    <location>
        <begin position="209"/>
        <end position="257"/>
    </location>
</feature>
<proteinExistence type="predicted"/>